<evidence type="ECO:0000256" key="1">
    <source>
        <dbReference type="ARBA" id="ARBA00023015"/>
    </source>
</evidence>
<feature type="region of interest" description="Disordered" evidence="4">
    <location>
        <begin position="1"/>
        <end position="26"/>
    </location>
</feature>
<comment type="caution">
    <text evidence="6">The sequence shown here is derived from an EMBL/GenBank/DDBJ whole genome shotgun (WGS) entry which is preliminary data.</text>
</comment>
<proteinExistence type="predicted"/>
<keyword evidence="3" id="KW-0804">Transcription</keyword>
<keyword evidence="2" id="KW-0238">DNA-binding</keyword>
<sequence length="86" mass="9476">MPSPSPSPSPSPAPAPAPAPAPVAPLTERERVLLRELPFHQSVADIDRKHNVSPNTVKTYLRNIYQKLEDTDRTRAVTIAQERGLL</sequence>
<dbReference type="SMART" id="SM00421">
    <property type="entry name" value="HTH_LUXR"/>
    <property type="match status" value="1"/>
</dbReference>
<dbReference type="EMBL" id="SOGO01000006">
    <property type="protein sequence ID" value="TFD07216.1"/>
    <property type="molecule type" value="Genomic_DNA"/>
</dbReference>
<feature type="domain" description="HTH luxR-type" evidence="5">
    <location>
        <begin position="19"/>
        <end position="84"/>
    </location>
</feature>
<dbReference type="InterPro" id="IPR016032">
    <property type="entry name" value="Sig_transdc_resp-reg_C-effctor"/>
</dbReference>
<protein>
    <submittedName>
        <fullName evidence="6">Response regulator transcription factor</fullName>
    </submittedName>
</protein>
<organism evidence="6 7">
    <name type="scientific">Cryobacterium sandaracinum</name>
    <dbReference type="NCBI Taxonomy" id="1259247"/>
    <lineage>
        <taxon>Bacteria</taxon>
        <taxon>Bacillati</taxon>
        <taxon>Actinomycetota</taxon>
        <taxon>Actinomycetes</taxon>
        <taxon>Micrococcales</taxon>
        <taxon>Microbacteriaceae</taxon>
        <taxon>Cryobacterium</taxon>
    </lineage>
</organism>
<dbReference type="InterPro" id="IPR000792">
    <property type="entry name" value="Tscrpt_reg_LuxR_C"/>
</dbReference>
<dbReference type="PANTHER" id="PTHR44688">
    <property type="entry name" value="DNA-BINDING TRANSCRIPTIONAL ACTIVATOR DEVR_DOSR"/>
    <property type="match status" value="1"/>
</dbReference>
<gene>
    <name evidence="6" type="ORF">E3T25_00360</name>
</gene>
<dbReference type="InterPro" id="IPR036388">
    <property type="entry name" value="WH-like_DNA-bd_sf"/>
</dbReference>
<evidence type="ECO:0000259" key="5">
    <source>
        <dbReference type="PROSITE" id="PS50043"/>
    </source>
</evidence>
<dbReference type="PROSITE" id="PS50043">
    <property type="entry name" value="HTH_LUXR_2"/>
    <property type="match status" value="1"/>
</dbReference>
<reference evidence="6 7" key="1">
    <citation type="submission" date="2019-03" db="EMBL/GenBank/DDBJ databases">
        <title>Genomics of glacier-inhabiting Cryobacterium strains.</title>
        <authorList>
            <person name="Liu Q."/>
            <person name="Xin Y.-H."/>
        </authorList>
    </citation>
    <scope>NUCLEOTIDE SEQUENCE [LARGE SCALE GENOMIC DNA]</scope>
    <source>
        <strain evidence="6 7">TMT2-16</strain>
    </source>
</reference>
<dbReference type="SUPFAM" id="SSF46894">
    <property type="entry name" value="C-terminal effector domain of the bipartite response regulators"/>
    <property type="match status" value="1"/>
</dbReference>
<feature type="compositionally biased region" description="Pro residues" evidence="4">
    <location>
        <begin position="1"/>
        <end position="23"/>
    </location>
</feature>
<keyword evidence="7" id="KW-1185">Reference proteome</keyword>
<evidence type="ECO:0000256" key="4">
    <source>
        <dbReference type="SAM" id="MobiDB-lite"/>
    </source>
</evidence>
<name>A0ABY2JM73_9MICO</name>
<evidence type="ECO:0000313" key="7">
    <source>
        <dbReference type="Proteomes" id="UP000297851"/>
    </source>
</evidence>
<evidence type="ECO:0000313" key="6">
    <source>
        <dbReference type="EMBL" id="TFD07216.1"/>
    </source>
</evidence>
<accession>A0ABY2JM73</accession>
<dbReference type="Proteomes" id="UP000297851">
    <property type="component" value="Unassembled WGS sequence"/>
</dbReference>
<dbReference type="PANTHER" id="PTHR44688:SF16">
    <property type="entry name" value="DNA-BINDING TRANSCRIPTIONAL ACTIVATOR DEVR_DOSR"/>
    <property type="match status" value="1"/>
</dbReference>
<keyword evidence="1" id="KW-0805">Transcription regulation</keyword>
<evidence type="ECO:0000256" key="3">
    <source>
        <dbReference type="ARBA" id="ARBA00023163"/>
    </source>
</evidence>
<dbReference type="Gene3D" id="1.10.10.10">
    <property type="entry name" value="Winged helix-like DNA-binding domain superfamily/Winged helix DNA-binding domain"/>
    <property type="match status" value="1"/>
</dbReference>
<dbReference type="Pfam" id="PF00196">
    <property type="entry name" value="GerE"/>
    <property type="match status" value="1"/>
</dbReference>
<evidence type="ECO:0000256" key="2">
    <source>
        <dbReference type="ARBA" id="ARBA00023125"/>
    </source>
</evidence>